<dbReference type="STRING" id="1111738.GCA_000427905_03326"/>
<evidence type="ECO:0000256" key="12">
    <source>
        <dbReference type="ARBA" id="ARBA00082991"/>
    </source>
</evidence>
<evidence type="ECO:0000256" key="6">
    <source>
        <dbReference type="ARBA" id="ARBA00052774"/>
    </source>
</evidence>
<comment type="caution">
    <text evidence="15">The sequence shown here is derived from an EMBL/GenBank/DDBJ whole genome shotgun (WGS) entry which is preliminary data.</text>
</comment>
<dbReference type="Pfam" id="PF00578">
    <property type="entry name" value="AhpC-TSA"/>
    <property type="match status" value="1"/>
</dbReference>
<evidence type="ECO:0000256" key="2">
    <source>
        <dbReference type="ARBA" id="ARBA00022862"/>
    </source>
</evidence>
<accession>A0A2W4J7F9</accession>
<dbReference type="PANTHER" id="PTHR43110">
    <property type="entry name" value="THIOL PEROXIDASE"/>
    <property type="match status" value="1"/>
</dbReference>
<dbReference type="FunFam" id="3.40.30.10:FF:000118">
    <property type="entry name" value="Peroxiredoxin AhpE"/>
    <property type="match status" value="1"/>
</dbReference>
<dbReference type="PROSITE" id="PS51352">
    <property type="entry name" value="THIOREDOXIN_2"/>
    <property type="match status" value="1"/>
</dbReference>
<dbReference type="CDD" id="cd03018">
    <property type="entry name" value="PRX_AhpE_like"/>
    <property type="match status" value="1"/>
</dbReference>
<evidence type="ECO:0000256" key="8">
    <source>
        <dbReference type="ARBA" id="ARBA00060973"/>
    </source>
</evidence>
<evidence type="ECO:0000259" key="14">
    <source>
        <dbReference type="PROSITE" id="PS51352"/>
    </source>
</evidence>
<protein>
    <recommendedName>
        <fullName evidence="11">Alkyl hydroperoxide reductase E</fullName>
        <ecNumber evidence="10">1.11.1.29</ecNumber>
    </recommendedName>
    <alternativeName>
        <fullName evidence="12">Mycoredoxin-dependent peroxiredoxin</fullName>
    </alternativeName>
    <alternativeName>
        <fullName evidence="13">Peroxiredoxin AhpE</fullName>
    </alternativeName>
    <alternativeName>
        <fullName evidence="5">Thioredoxin peroxidase</fullName>
    </alternativeName>
</protein>
<evidence type="ECO:0000256" key="7">
    <source>
        <dbReference type="ARBA" id="ARBA00056930"/>
    </source>
</evidence>
<evidence type="ECO:0000256" key="4">
    <source>
        <dbReference type="ARBA" id="ARBA00023284"/>
    </source>
</evidence>
<name>A0A2W4J7F9_9PSEU</name>
<keyword evidence="4" id="KW-0676">Redox-active center</keyword>
<keyword evidence="3" id="KW-0560">Oxidoreductase</keyword>
<gene>
    <name evidence="15" type="ORF">DIU77_14375</name>
</gene>
<organism evidence="15">
    <name type="scientific">Thermocrispum agreste</name>
    <dbReference type="NCBI Taxonomy" id="37925"/>
    <lineage>
        <taxon>Bacteria</taxon>
        <taxon>Bacillati</taxon>
        <taxon>Actinomycetota</taxon>
        <taxon>Actinomycetes</taxon>
        <taxon>Pseudonocardiales</taxon>
        <taxon>Pseudonocardiaceae</taxon>
        <taxon>Thermocrispum</taxon>
    </lineage>
</organism>
<dbReference type="InterPro" id="IPR013766">
    <property type="entry name" value="Thioredoxin_domain"/>
</dbReference>
<comment type="similarity">
    <text evidence="8">Belongs to the peroxiredoxin family. AhpE subfamily.</text>
</comment>
<evidence type="ECO:0000256" key="13">
    <source>
        <dbReference type="ARBA" id="ARBA00083736"/>
    </source>
</evidence>
<comment type="function">
    <text evidence="7">Thiol-specific peroxidase that catalyzes the reduction of hydrogen peroxide and organic hydroperoxides to water and alcohols, respectively. Plays a role in cell protection against oxidative stress by detoxifying peroxides. May represent an important antioxidant defense against cytotoxic peroxides, especially peroxynitrite, which can be formed by activated macrophages during infection.</text>
</comment>
<evidence type="ECO:0000256" key="10">
    <source>
        <dbReference type="ARBA" id="ARBA00067009"/>
    </source>
</evidence>
<dbReference type="GO" id="GO:0004601">
    <property type="term" value="F:peroxidase activity"/>
    <property type="evidence" value="ECO:0007669"/>
    <property type="project" value="UniProtKB-KW"/>
</dbReference>
<feature type="domain" description="Thioredoxin" evidence="14">
    <location>
        <begin position="3"/>
        <end position="154"/>
    </location>
</feature>
<dbReference type="Gene3D" id="3.40.30.10">
    <property type="entry name" value="Glutaredoxin"/>
    <property type="match status" value="1"/>
</dbReference>
<evidence type="ECO:0000256" key="11">
    <source>
        <dbReference type="ARBA" id="ARBA00068979"/>
    </source>
</evidence>
<proteinExistence type="inferred from homology"/>
<dbReference type="InterPro" id="IPR000866">
    <property type="entry name" value="AhpC/TSA"/>
</dbReference>
<keyword evidence="2" id="KW-0049">Antioxidant</keyword>
<keyword evidence="1" id="KW-0575">Peroxidase</keyword>
<dbReference type="EMBL" id="QGUI01000596">
    <property type="protein sequence ID" value="PZM94361.1"/>
    <property type="molecule type" value="Genomic_DNA"/>
</dbReference>
<evidence type="ECO:0000256" key="3">
    <source>
        <dbReference type="ARBA" id="ARBA00023002"/>
    </source>
</evidence>
<evidence type="ECO:0000313" key="15">
    <source>
        <dbReference type="EMBL" id="PZM94361.1"/>
    </source>
</evidence>
<sequence length="192" mass="21469">MALEPGERAPDFTLPNHRLEPVTLSSFVGEKNVLIVYYPRAFTPICRGELCQLRDEIQIYKWYNVQILGVSVDQPFSLRAWAEEQGCPFPLLSDFWPHGEVATTYGTFDDANGVARRGTFLIDSQGIIRFAHVQDQDQPHDQRTWKEAVAKLLDPDPSYQPAITVPAATGEWISLDHDGEGDADAGSHGVRC</sequence>
<dbReference type="PANTHER" id="PTHR43110:SF1">
    <property type="entry name" value="THIOL PEROXIDASE"/>
    <property type="match status" value="1"/>
</dbReference>
<evidence type="ECO:0000256" key="5">
    <source>
        <dbReference type="ARBA" id="ARBA00032824"/>
    </source>
</evidence>
<comment type="catalytic activity">
    <reaction evidence="6">
        <text>[mycoredoxin]-L-dithiol + a hydroperoxide = [mycoredoxin]-L-disulfide + an alcohol + H2O</text>
        <dbReference type="Rhea" id="RHEA:62640"/>
        <dbReference type="Rhea" id="RHEA-COMP:16137"/>
        <dbReference type="Rhea" id="RHEA-COMP:16138"/>
        <dbReference type="ChEBI" id="CHEBI:15377"/>
        <dbReference type="ChEBI" id="CHEBI:29950"/>
        <dbReference type="ChEBI" id="CHEBI:30879"/>
        <dbReference type="ChEBI" id="CHEBI:35924"/>
        <dbReference type="ChEBI" id="CHEBI:50058"/>
        <dbReference type="EC" id="1.11.1.29"/>
    </reaction>
</comment>
<dbReference type="InterPro" id="IPR050455">
    <property type="entry name" value="Tpx_Peroxidase_subfamily"/>
</dbReference>
<dbReference type="AlphaFoldDB" id="A0A2W4J7F9"/>
<dbReference type="InterPro" id="IPR036249">
    <property type="entry name" value="Thioredoxin-like_sf"/>
</dbReference>
<dbReference type="EC" id="1.11.1.29" evidence="10"/>
<comment type="subunit">
    <text evidence="9">Homodimer. Forms both dimers and octamers; a tightly-associated dimer and a ring-like octamer.</text>
</comment>
<reference evidence="15" key="1">
    <citation type="submission" date="2018-05" db="EMBL/GenBank/DDBJ databases">
        <authorList>
            <person name="Lanie J.A."/>
            <person name="Ng W.-L."/>
            <person name="Kazmierczak K.M."/>
            <person name="Andrzejewski T.M."/>
            <person name="Davidsen T.M."/>
            <person name="Wayne K.J."/>
            <person name="Tettelin H."/>
            <person name="Glass J.I."/>
            <person name="Rusch D."/>
            <person name="Podicherti R."/>
            <person name="Tsui H.-C.T."/>
            <person name="Winkler M.E."/>
        </authorList>
    </citation>
    <scope>NUCLEOTIDE SEQUENCE</scope>
    <source>
        <strain evidence="15">ZC4RG45</strain>
    </source>
</reference>
<evidence type="ECO:0000256" key="9">
    <source>
        <dbReference type="ARBA" id="ARBA00065226"/>
    </source>
</evidence>
<dbReference type="SUPFAM" id="SSF52833">
    <property type="entry name" value="Thioredoxin-like"/>
    <property type="match status" value="1"/>
</dbReference>
<evidence type="ECO:0000256" key="1">
    <source>
        <dbReference type="ARBA" id="ARBA00022559"/>
    </source>
</evidence>